<keyword evidence="3" id="KW-0328">Glycosyltransferase</keyword>
<dbReference type="Pfam" id="PF00534">
    <property type="entry name" value="Glycos_transf_1"/>
    <property type="match status" value="1"/>
</dbReference>
<dbReference type="Proteomes" id="UP000016960">
    <property type="component" value="Unassembled WGS sequence"/>
</dbReference>
<evidence type="ECO:0000259" key="7">
    <source>
        <dbReference type="Pfam" id="PF00535"/>
    </source>
</evidence>
<dbReference type="eggNOG" id="COG1216">
    <property type="taxonomic scope" value="Bacteria"/>
</dbReference>
<dbReference type="InterPro" id="IPR029063">
    <property type="entry name" value="SAM-dependent_MTases_sf"/>
</dbReference>
<dbReference type="Gene3D" id="3.90.550.10">
    <property type="entry name" value="Spore Coat Polysaccharide Biosynthesis Protein SpsA, Chain A"/>
    <property type="match status" value="1"/>
</dbReference>
<evidence type="ECO:0000256" key="3">
    <source>
        <dbReference type="ARBA" id="ARBA00022676"/>
    </source>
</evidence>
<dbReference type="Pfam" id="PF13578">
    <property type="entry name" value="Methyltransf_24"/>
    <property type="match status" value="1"/>
</dbReference>
<dbReference type="STRING" id="582515.KR51_00009880"/>
<dbReference type="AlphaFoldDB" id="U5DRM5"/>
<gene>
    <name evidence="8" type="ORF">KR51_00009880</name>
</gene>
<dbReference type="PANTHER" id="PTHR43179:SF12">
    <property type="entry name" value="GALACTOFURANOSYLTRANSFERASE GLFT2"/>
    <property type="match status" value="1"/>
</dbReference>
<dbReference type="InterPro" id="IPR001173">
    <property type="entry name" value="Glyco_trans_2-like"/>
</dbReference>
<accession>U5DRM5</accession>
<sequence>MRLFWDIAIQPILELLQPKVIIEIGSDRGYTTEKLLDYCEREDSCLHVIDPLPKFDLEPWEQHYGKHVTFYKLLSLNAIPIAPSGDLVLIDGDHNWYTVYNELKLVEKHSSSKGKAFPVVLLHDVGWPYGRRDLYYNPENIPIAYRHAYKQQGLSLDTPELLESGGFNAHLNHSIYENAVRNGVRTAVDDFVSESDLALSLYELPGFNGLGILATDTCLQARQQLASFLEAFRTPPAIDRLLRALEKERLRGELDRQKFKTALRNNQQKSKQSIEKLEEKYNRDTADLKARLEKFQHTRQQQQKQFTKGLEANISSLEAQICSNKKALEQAEQDIFRLGSWIEEFNQSITSILDTNRWRLGSFLYLIFRKIRGQSLDEPPELQQSRLIGRVRAWQRTYEGRRDRGSQRFQNHLILPALSSRGSTSYLLPAGKSSSRREEKVDIIVCIHNALADVRLCLNAIVRETKPPYQLYLVNDGSGEETSCYLREFTSQHPNITSIETEVAGGYTKAANRGLRASSAEYVVLLNSDTIVPSGWLERLLECLKSDPKIGIASPLSNAASWQSVPEIYAAGGGWAVNELPAGYSTSDMADVVSSVSQKRYPRVPFLNGFCLCLKRAVIDEIGYLDEASFPKGYGEENDYCLRATDAGFDLAIADSAYIFHAKSKSYGDKRRAELAKAGSRSLEAKHGKERIASQVELMRNHPLLEEMRLRVRQRLDQALSKPRGDMGARVRLGSDRQPSILFLLPVRGGGGGAHSVVQEASGMRKLGVDARIATRAKHKSNYRQNYPSLFQSDRDLFYFFNNEDELTEAAGRFDIVIATIFSSTQLLQAIVTSNPMLLPAYYVQDYEPWFFELGSAEWQQAYDSYTLVRGNVLFAKTRWLCDLIEREHGVEVAKVSPSLERNLFYPRFAPSSGGRAVRVAAMVRPATPRRGAARTMRVLARLKSEFGEKVEIEIFGCHDRNLASYALDREFSHCNRGVVTREEVAGTLRQSDIFVDYSDYQAFGRTGLEAMACGCATILPQQGGATEYAIDGENALFADTSSEADCYHQLVKLVTDDALREALRDRAIVTAVEYSVEKAVISELQVLQAALKHRNNVSLRAV</sequence>
<evidence type="ECO:0000313" key="8">
    <source>
        <dbReference type="EMBL" id="ERN42345.1"/>
    </source>
</evidence>
<dbReference type="PANTHER" id="PTHR43179">
    <property type="entry name" value="RHAMNOSYLTRANSFERASE WBBL"/>
    <property type="match status" value="1"/>
</dbReference>
<dbReference type="Gene3D" id="3.40.50.11090">
    <property type="match status" value="1"/>
</dbReference>
<dbReference type="SUPFAM" id="SSF53448">
    <property type="entry name" value="Nucleotide-diphospho-sugar transferases"/>
    <property type="match status" value="1"/>
</dbReference>
<dbReference type="InterPro" id="IPR001296">
    <property type="entry name" value="Glyco_trans_1"/>
</dbReference>
<evidence type="ECO:0000313" key="9">
    <source>
        <dbReference type="Proteomes" id="UP000016960"/>
    </source>
</evidence>
<keyword evidence="9" id="KW-1185">Reference proteome</keyword>
<dbReference type="eggNOG" id="COG4122">
    <property type="taxonomic scope" value="Bacteria"/>
</dbReference>
<evidence type="ECO:0000256" key="5">
    <source>
        <dbReference type="SAM" id="Coils"/>
    </source>
</evidence>
<evidence type="ECO:0000256" key="2">
    <source>
        <dbReference type="ARBA" id="ARBA00006739"/>
    </source>
</evidence>
<dbReference type="OrthoDB" id="8936324at2"/>
<dbReference type="PATRIC" id="fig|582515.4.peg.1102"/>
<proteinExistence type="inferred from homology"/>
<organism evidence="8 9">
    <name type="scientific">Rubidibacter lacunae KORDI 51-2</name>
    <dbReference type="NCBI Taxonomy" id="582515"/>
    <lineage>
        <taxon>Bacteria</taxon>
        <taxon>Bacillati</taxon>
        <taxon>Cyanobacteriota</taxon>
        <taxon>Cyanophyceae</taxon>
        <taxon>Oscillatoriophycideae</taxon>
        <taxon>Chroococcales</taxon>
        <taxon>Aphanothecaceae</taxon>
        <taxon>Rubidibacter</taxon>
    </lineage>
</organism>
<dbReference type="Gene3D" id="3.40.50.2000">
    <property type="entry name" value="Glycogen Phosphorylase B"/>
    <property type="match status" value="1"/>
</dbReference>
<name>U5DRM5_9CHRO</name>
<keyword evidence="4 8" id="KW-0808">Transferase</keyword>
<dbReference type="SUPFAM" id="SSF53335">
    <property type="entry name" value="S-adenosyl-L-methionine-dependent methyltransferases"/>
    <property type="match status" value="1"/>
</dbReference>
<dbReference type="eggNOG" id="COG0438">
    <property type="taxonomic scope" value="Bacteria"/>
</dbReference>
<comment type="similarity">
    <text evidence="2">Belongs to the glycosyltransferase 2 family.</text>
</comment>
<feature type="domain" description="Glycosyltransferase 2-like" evidence="7">
    <location>
        <begin position="443"/>
        <end position="551"/>
    </location>
</feature>
<dbReference type="RefSeq" id="WP_022605253.1">
    <property type="nucleotide sequence ID" value="NZ_ASSJ01000024.1"/>
</dbReference>
<dbReference type="CDD" id="cd03801">
    <property type="entry name" value="GT4_PimA-like"/>
    <property type="match status" value="1"/>
</dbReference>
<evidence type="ECO:0000256" key="4">
    <source>
        <dbReference type="ARBA" id="ARBA00022679"/>
    </source>
</evidence>
<dbReference type="InterPro" id="IPR029044">
    <property type="entry name" value="Nucleotide-diphossugar_trans"/>
</dbReference>
<comment type="caution">
    <text evidence="8">The sequence shown here is derived from an EMBL/GenBank/DDBJ whole genome shotgun (WGS) entry which is preliminary data.</text>
</comment>
<dbReference type="Pfam" id="PF00535">
    <property type="entry name" value="Glycos_transf_2"/>
    <property type="match status" value="1"/>
</dbReference>
<dbReference type="EMBL" id="ASSJ01000024">
    <property type="protein sequence ID" value="ERN42345.1"/>
    <property type="molecule type" value="Genomic_DNA"/>
</dbReference>
<feature type="domain" description="Glycosyl transferase family 1" evidence="6">
    <location>
        <begin position="921"/>
        <end position="1068"/>
    </location>
</feature>
<protein>
    <submittedName>
        <fullName evidence="8">Putative glycosyltransferase</fullName>
    </submittedName>
</protein>
<evidence type="ECO:0000256" key="1">
    <source>
        <dbReference type="ARBA" id="ARBA00004776"/>
    </source>
</evidence>
<feature type="coiled-coil region" evidence="5">
    <location>
        <begin position="260"/>
        <end position="305"/>
    </location>
</feature>
<dbReference type="InParanoid" id="U5DRM5"/>
<comment type="pathway">
    <text evidence="1">Cell wall biogenesis; cell wall polysaccharide biosynthesis.</text>
</comment>
<dbReference type="SUPFAM" id="SSF53756">
    <property type="entry name" value="UDP-Glycosyltransferase/glycogen phosphorylase"/>
    <property type="match status" value="1"/>
</dbReference>
<dbReference type="Gene3D" id="3.40.50.150">
    <property type="entry name" value="Vaccinia Virus protein VP39"/>
    <property type="match status" value="1"/>
</dbReference>
<dbReference type="GO" id="GO:0016757">
    <property type="term" value="F:glycosyltransferase activity"/>
    <property type="evidence" value="ECO:0007669"/>
    <property type="project" value="UniProtKB-KW"/>
</dbReference>
<keyword evidence="5" id="KW-0175">Coiled coil</keyword>
<reference evidence="8 9" key="1">
    <citation type="submission" date="2013-05" db="EMBL/GenBank/DDBJ databases">
        <title>Draft genome sequence of Rubidibacter lacunae KORDI 51-2.</title>
        <authorList>
            <person name="Choi D.H."/>
            <person name="Noh J.H."/>
            <person name="Kwon K.-K."/>
            <person name="Lee J.-H."/>
            <person name="Ryu J.-Y."/>
        </authorList>
    </citation>
    <scope>NUCLEOTIDE SEQUENCE [LARGE SCALE GENOMIC DNA]</scope>
    <source>
        <strain evidence="8 9">KORDI 51-2</strain>
    </source>
</reference>
<evidence type="ECO:0000259" key="6">
    <source>
        <dbReference type="Pfam" id="PF00534"/>
    </source>
</evidence>